<dbReference type="Pfam" id="PF21529">
    <property type="entry name" value="GLV1-2"/>
    <property type="match status" value="1"/>
</dbReference>
<dbReference type="InterPro" id="IPR049306">
    <property type="entry name" value="GLV1-2"/>
</dbReference>
<dbReference type="PANTHER" id="PTHR33743:SF19">
    <property type="entry name" value="PROTEIN GOLVEN 6"/>
    <property type="match status" value="1"/>
</dbReference>
<name>A0AAX6IBG9_IRIPA</name>
<protein>
    <submittedName>
        <fullName evidence="3">Uncharacterized protein</fullName>
    </submittedName>
</protein>
<dbReference type="Proteomes" id="UP001140949">
    <property type="component" value="Unassembled WGS sequence"/>
</dbReference>
<feature type="signal peptide" evidence="2">
    <location>
        <begin position="1"/>
        <end position="22"/>
    </location>
</feature>
<evidence type="ECO:0000256" key="1">
    <source>
        <dbReference type="SAM" id="MobiDB-lite"/>
    </source>
</evidence>
<dbReference type="AlphaFoldDB" id="A0AAX6IBG9"/>
<reference evidence="3" key="1">
    <citation type="journal article" date="2023" name="GigaByte">
        <title>Genome assembly of the bearded iris, Iris pallida Lam.</title>
        <authorList>
            <person name="Bruccoleri R.E."/>
            <person name="Oakeley E.J."/>
            <person name="Faust A.M.E."/>
            <person name="Altorfer M."/>
            <person name="Dessus-Babus S."/>
            <person name="Burckhardt D."/>
            <person name="Oertli M."/>
            <person name="Naumann U."/>
            <person name="Petersen F."/>
            <person name="Wong J."/>
        </authorList>
    </citation>
    <scope>NUCLEOTIDE SEQUENCE</scope>
    <source>
        <strain evidence="3">GSM-AAB239-AS_SAM_17_03QT</strain>
    </source>
</reference>
<gene>
    <name evidence="3" type="ORF">M6B38_265085</name>
</gene>
<proteinExistence type="predicted"/>
<reference evidence="3" key="2">
    <citation type="submission" date="2023-04" db="EMBL/GenBank/DDBJ databases">
        <authorList>
            <person name="Bruccoleri R.E."/>
            <person name="Oakeley E.J."/>
            <person name="Faust A.-M."/>
            <person name="Dessus-Babus S."/>
            <person name="Altorfer M."/>
            <person name="Burckhardt D."/>
            <person name="Oertli M."/>
            <person name="Naumann U."/>
            <person name="Petersen F."/>
            <person name="Wong J."/>
        </authorList>
    </citation>
    <scope>NUCLEOTIDE SEQUENCE</scope>
    <source>
        <strain evidence="3">GSM-AAB239-AS_SAM_17_03QT</strain>
        <tissue evidence="3">Leaf</tissue>
    </source>
</reference>
<accession>A0AAX6IBG9</accession>
<sequence length="138" mass="15292">MKPPKSMVSLIFLLVLVGTSQGIRFEEELIAAFRRIAHKESFIGGGEAAAGGAPCRDDGLCSSGRSRELREKALAMSNSKITDHWSKEKDVDRNSKSEAEKRKGQEKKEHEEEQASPDVLDISGMDYSPARRKPPIHN</sequence>
<feature type="chain" id="PRO_5043377059" evidence="2">
    <location>
        <begin position="23"/>
        <end position="138"/>
    </location>
</feature>
<keyword evidence="2" id="KW-0732">Signal</keyword>
<evidence type="ECO:0000256" key="2">
    <source>
        <dbReference type="SAM" id="SignalP"/>
    </source>
</evidence>
<evidence type="ECO:0000313" key="3">
    <source>
        <dbReference type="EMBL" id="KAJ6850418.1"/>
    </source>
</evidence>
<dbReference type="EMBL" id="JANAVB010003000">
    <property type="protein sequence ID" value="KAJ6850418.1"/>
    <property type="molecule type" value="Genomic_DNA"/>
</dbReference>
<evidence type="ECO:0000313" key="4">
    <source>
        <dbReference type="Proteomes" id="UP001140949"/>
    </source>
</evidence>
<feature type="compositionally biased region" description="Basic and acidic residues" evidence="1">
    <location>
        <begin position="81"/>
        <end position="113"/>
    </location>
</feature>
<dbReference type="PANTHER" id="PTHR33743">
    <property type="entry name" value="PROTEIN GOLVEN 6-RELATED"/>
    <property type="match status" value="1"/>
</dbReference>
<comment type="caution">
    <text evidence="3">The sequence shown here is derived from an EMBL/GenBank/DDBJ whole genome shotgun (WGS) entry which is preliminary data.</text>
</comment>
<keyword evidence="4" id="KW-1185">Reference proteome</keyword>
<feature type="region of interest" description="Disordered" evidence="1">
    <location>
        <begin position="74"/>
        <end position="138"/>
    </location>
</feature>
<organism evidence="3 4">
    <name type="scientific">Iris pallida</name>
    <name type="common">Sweet iris</name>
    <dbReference type="NCBI Taxonomy" id="29817"/>
    <lineage>
        <taxon>Eukaryota</taxon>
        <taxon>Viridiplantae</taxon>
        <taxon>Streptophyta</taxon>
        <taxon>Embryophyta</taxon>
        <taxon>Tracheophyta</taxon>
        <taxon>Spermatophyta</taxon>
        <taxon>Magnoliopsida</taxon>
        <taxon>Liliopsida</taxon>
        <taxon>Asparagales</taxon>
        <taxon>Iridaceae</taxon>
        <taxon>Iridoideae</taxon>
        <taxon>Irideae</taxon>
        <taxon>Iris</taxon>
    </lineage>
</organism>